<feature type="transmembrane region" description="Helical" evidence="8">
    <location>
        <begin position="194"/>
        <end position="210"/>
    </location>
</feature>
<evidence type="ECO:0000256" key="5">
    <source>
        <dbReference type="ARBA" id="ARBA00022692"/>
    </source>
</evidence>
<gene>
    <name evidence="10" type="ORF">S01H1_14051</name>
</gene>
<protein>
    <recommendedName>
        <fullName evidence="9">Glycosyltransferase RgtA/B/C/D-like domain-containing protein</fullName>
    </recommendedName>
</protein>
<evidence type="ECO:0000256" key="3">
    <source>
        <dbReference type="ARBA" id="ARBA00022676"/>
    </source>
</evidence>
<evidence type="ECO:0000256" key="2">
    <source>
        <dbReference type="ARBA" id="ARBA00022475"/>
    </source>
</evidence>
<feature type="transmembrane region" description="Helical" evidence="8">
    <location>
        <begin position="143"/>
        <end position="161"/>
    </location>
</feature>
<evidence type="ECO:0000256" key="8">
    <source>
        <dbReference type="SAM" id="Phobius"/>
    </source>
</evidence>
<dbReference type="InterPro" id="IPR038731">
    <property type="entry name" value="RgtA/B/C-like"/>
</dbReference>
<feature type="transmembrane region" description="Helical" evidence="8">
    <location>
        <begin position="173"/>
        <end position="188"/>
    </location>
</feature>
<feature type="transmembrane region" description="Helical" evidence="8">
    <location>
        <begin position="219"/>
        <end position="240"/>
    </location>
</feature>
<dbReference type="PANTHER" id="PTHR33908:SF11">
    <property type="entry name" value="MEMBRANE PROTEIN"/>
    <property type="match status" value="1"/>
</dbReference>
<feature type="non-terminal residue" evidence="10">
    <location>
        <position position="309"/>
    </location>
</feature>
<keyword evidence="5 8" id="KW-0812">Transmembrane</keyword>
<dbReference type="InterPro" id="IPR050297">
    <property type="entry name" value="LipidA_mod_glycosyltrf_83"/>
</dbReference>
<feature type="transmembrane region" description="Helical" evidence="8">
    <location>
        <begin position="92"/>
        <end position="111"/>
    </location>
</feature>
<name>X0T0X5_9ZZZZ</name>
<evidence type="ECO:0000313" key="10">
    <source>
        <dbReference type="EMBL" id="GAF80991.1"/>
    </source>
</evidence>
<dbReference type="EMBL" id="BARS01007287">
    <property type="protein sequence ID" value="GAF80991.1"/>
    <property type="molecule type" value="Genomic_DNA"/>
</dbReference>
<evidence type="ECO:0000256" key="7">
    <source>
        <dbReference type="ARBA" id="ARBA00023136"/>
    </source>
</evidence>
<accession>X0T0X5</accession>
<dbReference type="AlphaFoldDB" id="X0T0X5"/>
<keyword evidence="3" id="KW-0328">Glycosyltransferase</keyword>
<dbReference type="GO" id="GO:0008610">
    <property type="term" value="P:lipid biosynthetic process"/>
    <property type="evidence" value="ECO:0007669"/>
    <property type="project" value="UniProtKB-ARBA"/>
</dbReference>
<feature type="domain" description="Glycosyltransferase RgtA/B/C/D-like" evidence="9">
    <location>
        <begin position="97"/>
        <end position="237"/>
    </location>
</feature>
<keyword evidence="2" id="KW-1003">Cell membrane</keyword>
<reference evidence="10" key="1">
    <citation type="journal article" date="2014" name="Front. Microbiol.">
        <title>High frequency of phylogenetically diverse reductive dehalogenase-homologous genes in deep subseafloor sedimentary metagenomes.</title>
        <authorList>
            <person name="Kawai M."/>
            <person name="Futagami T."/>
            <person name="Toyoda A."/>
            <person name="Takaki Y."/>
            <person name="Nishi S."/>
            <person name="Hori S."/>
            <person name="Arai W."/>
            <person name="Tsubouchi T."/>
            <person name="Morono Y."/>
            <person name="Uchiyama I."/>
            <person name="Ito T."/>
            <person name="Fujiyama A."/>
            <person name="Inagaki F."/>
            <person name="Takami H."/>
        </authorList>
    </citation>
    <scope>NUCLEOTIDE SEQUENCE</scope>
    <source>
        <strain evidence="10">Expedition CK06-06</strain>
    </source>
</reference>
<organism evidence="10">
    <name type="scientific">marine sediment metagenome</name>
    <dbReference type="NCBI Taxonomy" id="412755"/>
    <lineage>
        <taxon>unclassified sequences</taxon>
        <taxon>metagenomes</taxon>
        <taxon>ecological metagenomes</taxon>
    </lineage>
</organism>
<proteinExistence type="predicted"/>
<dbReference type="Pfam" id="PF13231">
    <property type="entry name" value="PMT_2"/>
    <property type="match status" value="1"/>
</dbReference>
<evidence type="ECO:0000256" key="1">
    <source>
        <dbReference type="ARBA" id="ARBA00004651"/>
    </source>
</evidence>
<dbReference type="GO" id="GO:0016763">
    <property type="term" value="F:pentosyltransferase activity"/>
    <property type="evidence" value="ECO:0007669"/>
    <property type="project" value="TreeGrafter"/>
</dbReference>
<keyword evidence="7 8" id="KW-0472">Membrane</keyword>
<evidence type="ECO:0000256" key="6">
    <source>
        <dbReference type="ARBA" id="ARBA00022989"/>
    </source>
</evidence>
<comment type="subcellular location">
    <subcellularLocation>
        <location evidence="1">Cell membrane</location>
        <topology evidence="1">Multi-pass membrane protein</topology>
    </subcellularLocation>
</comment>
<evidence type="ECO:0000256" key="4">
    <source>
        <dbReference type="ARBA" id="ARBA00022679"/>
    </source>
</evidence>
<keyword evidence="4" id="KW-0808">Transferase</keyword>
<evidence type="ECO:0000259" key="9">
    <source>
        <dbReference type="Pfam" id="PF13231"/>
    </source>
</evidence>
<dbReference type="GO" id="GO:0005886">
    <property type="term" value="C:plasma membrane"/>
    <property type="evidence" value="ECO:0007669"/>
    <property type="project" value="UniProtKB-SubCell"/>
</dbReference>
<comment type="caution">
    <text evidence="10">The sequence shown here is derived from an EMBL/GenBank/DDBJ whole genome shotgun (WGS) entry which is preliminary data.</text>
</comment>
<sequence>MTRADRIALILSLLAVLAGYLVHERVFERMAHLEDEMAYVWQAQTIAGGHITLTSPPGQKSFLVPFVVDFNGQRFGKYPLGWPVLLAVGERMGIRFLVNPLLAGLGVWLTYMLGKRVFSTTVGLLAAGLTLTSPFFLMNSGSLLSHPFGLVLSAGFALAWLGTFCDQNATRRSLSSVAAGLAFGVLVLTRPLTAVALGIPFGLHGVYLFVKKDRYTRRLLILVAAIILALASLYFVWQYVATGDLFLNPYTLWWEYDRFGFGPGHGRKPQGHTLNQAWINTRQSLRIGSHDLFGWAAYSWIFLPFGLLA</sequence>
<dbReference type="PANTHER" id="PTHR33908">
    <property type="entry name" value="MANNOSYLTRANSFERASE YKCB-RELATED"/>
    <property type="match status" value="1"/>
</dbReference>
<feature type="transmembrane region" description="Helical" evidence="8">
    <location>
        <begin position="118"/>
        <end position="137"/>
    </location>
</feature>
<keyword evidence="6 8" id="KW-1133">Transmembrane helix</keyword>